<accession>A0A4Y7PL27</accession>
<keyword evidence="2" id="KW-1185">Reference proteome</keyword>
<organism evidence="1 2">
    <name type="scientific">Rickenella mellea</name>
    <dbReference type="NCBI Taxonomy" id="50990"/>
    <lineage>
        <taxon>Eukaryota</taxon>
        <taxon>Fungi</taxon>
        <taxon>Dikarya</taxon>
        <taxon>Basidiomycota</taxon>
        <taxon>Agaricomycotina</taxon>
        <taxon>Agaricomycetes</taxon>
        <taxon>Hymenochaetales</taxon>
        <taxon>Rickenellaceae</taxon>
        <taxon>Rickenella</taxon>
    </lineage>
</organism>
<name>A0A4Y7PL27_9AGAM</name>
<protein>
    <submittedName>
        <fullName evidence="1">Uncharacterized protein</fullName>
    </submittedName>
</protein>
<proteinExistence type="predicted"/>
<evidence type="ECO:0000313" key="2">
    <source>
        <dbReference type="Proteomes" id="UP000294933"/>
    </source>
</evidence>
<evidence type="ECO:0000313" key="1">
    <source>
        <dbReference type="EMBL" id="TDL16163.1"/>
    </source>
</evidence>
<dbReference type="Proteomes" id="UP000294933">
    <property type="component" value="Unassembled WGS sequence"/>
</dbReference>
<dbReference type="EMBL" id="ML170250">
    <property type="protein sequence ID" value="TDL16163.1"/>
    <property type="molecule type" value="Genomic_DNA"/>
</dbReference>
<dbReference type="AlphaFoldDB" id="A0A4Y7PL27"/>
<sequence>MPRPGSAKRSLRPLPFRAYEAERVHNQNCGAYHISYYSTCFSFEPLPAVHRTLNCSDAPRIYPNVLTDPGHQLLYPTWPRDFGEKDVVYPASPHIHLRPPHPRNVVAQSQPGTITKTRCTVPIHNGRLGRTTDMGHAAIAPEVCTVMATTGMMDTVDMNRAFR</sequence>
<reference evidence="1 2" key="1">
    <citation type="submission" date="2018-06" db="EMBL/GenBank/DDBJ databases">
        <title>A transcriptomic atlas of mushroom development highlights an independent origin of complex multicellularity.</title>
        <authorList>
            <consortium name="DOE Joint Genome Institute"/>
            <person name="Krizsan K."/>
            <person name="Almasi E."/>
            <person name="Merenyi Z."/>
            <person name="Sahu N."/>
            <person name="Viragh M."/>
            <person name="Koszo T."/>
            <person name="Mondo S."/>
            <person name="Kiss B."/>
            <person name="Balint B."/>
            <person name="Kues U."/>
            <person name="Barry K."/>
            <person name="Hegedus J.C."/>
            <person name="Henrissat B."/>
            <person name="Johnson J."/>
            <person name="Lipzen A."/>
            <person name="Ohm R."/>
            <person name="Nagy I."/>
            <person name="Pangilinan J."/>
            <person name="Yan J."/>
            <person name="Xiong Y."/>
            <person name="Grigoriev I.V."/>
            <person name="Hibbett D.S."/>
            <person name="Nagy L.G."/>
        </authorList>
    </citation>
    <scope>NUCLEOTIDE SEQUENCE [LARGE SCALE GENOMIC DNA]</scope>
    <source>
        <strain evidence="1 2">SZMC22713</strain>
    </source>
</reference>
<dbReference type="VEuPathDB" id="FungiDB:BD410DRAFT_795645"/>
<gene>
    <name evidence="1" type="ORF">BD410DRAFT_795645</name>
</gene>